<evidence type="ECO:0000259" key="4">
    <source>
        <dbReference type="PROSITE" id="PS50075"/>
    </source>
</evidence>
<dbReference type="InterPro" id="IPR042099">
    <property type="entry name" value="ANL_N_sf"/>
</dbReference>
<dbReference type="InterPro" id="IPR045851">
    <property type="entry name" value="AMP-bd_C_sf"/>
</dbReference>
<dbReference type="Pfam" id="PF13193">
    <property type="entry name" value="AMP-binding_C"/>
    <property type="match status" value="2"/>
</dbReference>
<dbReference type="SMART" id="SM00823">
    <property type="entry name" value="PKS_PP"/>
    <property type="match status" value="3"/>
</dbReference>
<evidence type="ECO:0000256" key="2">
    <source>
        <dbReference type="ARBA" id="ARBA00022450"/>
    </source>
</evidence>
<dbReference type="PANTHER" id="PTHR45527:SF14">
    <property type="entry name" value="PLIPASTATIN SYNTHASE SUBUNIT B"/>
    <property type="match status" value="1"/>
</dbReference>
<proteinExistence type="predicted"/>
<dbReference type="Pfam" id="PF00501">
    <property type="entry name" value="AMP-binding"/>
    <property type="match status" value="2"/>
</dbReference>
<dbReference type="Gene3D" id="1.10.1200.10">
    <property type="entry name" value="ACP-like"/>
    <property type="match status" value="4"/>
</dbReference>
<dbReference type="Pfam" id="PF00550">
    <property type="entry name" value="PP-binding"/>
    <property type="match status" value="4"/>
</dbReference>
<feature type="domain" description="Carrier" evidence="4">
    <location>
        <begin position="537"/>
        <end position="611"/>
    </location>
</feature>
<dbReference type="CDD" id="cd17643">
    <property type="entry name" value="A_NRPS_Cytc1-like"/>
    <property type="match status" value="1"/>
</dbReference>
<dbReference type="InterPro" id="IPR000873">
    <property type="entry name" value="AMP-dep_synth/lig_dom"/>
</dbReference>
<reference evidence="6" key="2">
    <citation type="submission" date="2019-06" db="EMBL/GenBank/DDBJ databases">
        <title>Co-occurence of chitin degradation, pigmentation and bioactivity in marine Pseudoalteromonas.</title>
        <authorList>
            <person name="Sonnenschein E.C."/>
            <person name="Bech P.K."/>
        </authorList>
    </citation>
    <scope>NUCLEOTIDE SEQUENCE [LARGE SCALE GENOMIC DNA]</scope>
    <source>
        <strain evidence="6">S3895</strain>
    </source>
</reference>
<dbReference type="InterPro" id="IPR001242">
    <property type="entry name" value="Condensation_dom"/>
</dbReference>
<dbReference type="PROSITE" id="PS00455">
    <property type="entry name" value="AMP_BINDING"/>
    <property type="match status" value="1"/>
</dbReference>
<feature type="non-terminal residue" evidence="5">
    <location>
        <position position="2368"/>
    </location>
</feature>
<keyword evidence="2" id="KW-0596">Phosphopantetheine</keyword>
<keyword evidence="3" id="KW-0597">Phosphoprotein</keyword>
<comment type="cofactor">
    <cofactor evidence="1">
        <name>pantetheine 4'-phosphate</name>
        <dbReference type="ChEBI" id="CHEBI:47942"/>
    </cofactor>
</comment>
<dbReference type="Gene3D" id="3.30.559.30">
    <property type="entry name" value="Nonribosomal peptide synthetase, condensation domain"/>
    <property type="match status" value="2"/>
</dbReference>
<dbReference type="Gene3D" id="3.40.50.980">
    <property type="match status" value="2"/>
</dbReference>
<dbReference type="SUPFAM" id="SSF56801">
    <property type="entry name" value="Acetyl-CoA synthetase-like"/>
    <property type="match status" value="2"/>
</dbReference>
<dbReference type="PANTHER" id="PTHR45527">
    <property type="entry name" value="NONRIBOSOMAL PEPTIDE SYNTHETASE"/>
    <property type="match status" value="1"/>
</dbReference>
<dbReference type="Proteomes" id="UP000307164">
    <property type="component" value="Unassembled WGS sequence"/>
</dbReference>
<keyword evidence="6" id="KW-1185">Reference proteome</keyword>
<evidence type="ECO:0000313" key="5">
    <source>
        <dbReference type="EMBL" id="TMO72962.1"/>
    </source>
</evidence>
<comment type="caution">
    <text evidence="5">The sequence shown here is derived from an EMBL/GenBank/DDBJ whole genome shotgun (WGS) entry which is preliminary data.</text>
</comment>
<protein>
    <recommendedName>
        <fullName evidence="4">Carrier domain-containing protein</fullName>
    </recommendedName>
</protein>
<dbReference type="SUPFAM" id="SSF47336">
    <property type="entry name" value="ACP-like"/>
    <property type="match status" value="4"/>
</dbReference>
<feature type="domain" description="Carrier" evidence="4">
    <location>
        <begin position="621"/>
        <end position="695"/>
    </location>
</feature>
<evidence type="ECO:0000256" key="1">
    <source>
        <dbReference type="ARBA" id="ARBA00001957"/>
    </source>
</evidence>
<dbReference type="RefSeq" id="WP_138676604.1">
    <property type="nucleotide sequence ID" value="NZ_PNBW01000069.1"/>
</dbReference>
<feature type="domain" description="Carrier" evidence="4">
    <location>
        <begin position="697"/>
        <end position="771"/>
    </location>
</feature>
<dbReference type="NCBIfam" id="NF003417">
    <property type="entry name" value="PRK04813.1"/>
    <property type="match status" value="2"/>
</dbReference>
<dbReference type="InterPro" id="IPR010071">
    <property type="entry name" value="AA_adenyl_dom"/>
</dbReference>
<gene>
    <name evidence="5" type="ORF">CWC20_14225</name>
</gene>
<dbReference type="Gene3D" id="3.40.50.12780">
    <property type="entry name" value="N-terminal domain of ligase-like"/>
    <property type="match status" value="1"/>
</dbReference>
<dbReference type="InterPro" id="IPR036736">
    <property type="entry name" value="ACP-like_sf"/>
</dbReference>
<feature type="domain" description="Carrier" evidence="4">
    <location>
        <begin position="1795"/>
        <end position="1869"/>
    </location>
</feature>
<dbReference type="InterPro" id="IPR006162">
    <property type="entry name" value="Ppantetheine_attach_site"/>
</dbReference>
<dbReference type="InterPro" id="IPR009081">
    <property type="entry name" value="PP-bd_ACP"/>
</dbReference>
<dbReference type="Gene3D" id="3.30.559.10">
    <property type="entry name" value="Chloramphenicol acetyltransferase-like domain"/>
    <property type="match status" value="2"/>
</dbReference>
<dbReference type="InterPro" id="IPR025110">
    <property type="entry name" value="AMP-bd_C"/>
</dbReference>
<dbReference type="PROSITE" id="PS50075">
    <property type="entry name" value="CARRIER"/>
    <property type="match status" value="4"/>
</dbReference>
<evidence type="ECO:0000313" key="6">
    <source>
        <dbReference type="Proteomes" id="UP000307164"/>
    </source>
</evidence>
<dbReference type="InterPro" id="IPR023213">
    <property type="entry name" value="CAT-like_dom_sf"/>
</dbReference>
<organism evidence="5 6">
    <name type="scientific">Pseudoalteromonas aurantia</name>
    <dbReference type="NCBI Taxonomy" id="43654"/>
    <lineage>
        <taxon>Bacteria</taxon>
        <taxon>Pseudomonadati</taxon>
        <taxon>Pseudomonadota</taxon>
        <taxon>Gammaproteobacteria</taxon>
        <taxon>Alteromonadales</taxon>
        <taxon>Pseudoalteromonadaceae</taxon>
        <taxon>Pseudoalteromonas</taxon>
    </lineage>
</organism>
<dbReference type="InterPro" id="IPR020845">
    <property type="entry name" value="AMP-binding_CS"/>
</dbReference>
<dbReference type="Gene3D" id="3.30.300.30">
    <property type="match status" value="2"/>
</dbReference>
<dbReference type="Gene3D" id="2.30.38.10">
    <property type="entry name" value="Luciferase, Domain 3"/>
    <property type="match status" value="1"/>
</dbReference>
<accession>A0ABY2VVK2</accession>
<dbReference type="Pfam" id="PF00668">
    <property type="entry name" value="Condensation"/>
    <property type="match status" value="2"/>
</dbReference>
<dbReference type="PROSITE" id="PS00012">
    <property type="entry name" value="PHOSPHOPANTETHEINE"/>
    <property type="match status" value="4"/>
</dbReference>
<dbReference type="EMBL" id="PNBW01000069">
    <property type="protein sequence ID" value="TMO72962.1"/>
    <property type="molecule type" value="Genomic_DNA"/>
</dbReference>
<reference evidence="5 6" key="1">
    <citation type="submission" date="2018-01" db="EMBL/GenBank/DDBJ databases">
        <authorList>
            <person name="Paulsen S."/>
            <person name="Gram L.K."/>
        </authorList>
    </citation>
    <scope>NUCLEOTIDE SEQUENCE [LARGE SCALE GENOMIC DNA]</scope>
    <source>
        <strain evidence="5 6">S3895</strain>
    </source>
</reference>
<sequence>MKSDNGTNINNNSPANAVSANTNMGTDFDLANDSVIDAFDHIASLYSEKVAIQSSDKRHTITYHALATLSDNMAQALVREGICSGQSVGICLTRSIEQICLALAILKAGGVYVPLDKDYPQERLTSMCQTSDIQLIISDTDIKFGSIKTIPLERFTHSLSAPIESPLPARSPKSPAYTIFTSGSTGQPKGVIVPDQAILRLVQQNNELAIYPNDIVLHQANIVFDASIYEIWGALLRGATLVLSTQDRVSIRTLAEDIANNDISVLWLTGTLFHIVADQDVKVLSSLRLLVVGGEVISPERVSRFLALDGNQTLINGYGPTEATTFSTYYAVNQWTKSDTEQADGTFPIGYALDNTCTYILDENLNEVSVGESGQLFIGGLGLALGYMNDQTTTDAKFISLGTGEKLYATGDKVKCLADGRIVYLGRIDDQVKVRGFRIELGEIENAINNLADVTQCCVVVRENQVQKQLVAFYCSDSHEVVDIKTQIQHSLPKYMFPHFFQKVSEWPTTINGKVDKKSLIAMLDEKPAAFLEKQNDLHLNTESDLINIWQEVLGLETVGIKDNFFELGGDSILCIQVAGLAEQQGYQIDIGVIFDNPTIERLAQYLSAKQPITESVNDKRNEDDLVAALKDIWKEVLSVENISIEDDFFQLGGDSILCIQVAGLAEVHGFKIEIGEIFDNPTIKTLANHLGSVTTVEHIEPIDTLRKIWQSVLGLDYINEEDDFFDLGGDSLLCVQVAGLAELEGFNFSVADMFEYSKLKELANTYDSDLLADEDIEHSNVAVNYKELPLPEGVSAIYPAAQAQVGMLYHSDIEQGSGIYHDVLSHTINLPFIERDFTAALEMVIEKHEILRSAFDINQYETAMQLVYDEIVPEVEIAVEKRDVEQQRNLHQQWVEQEIVRDFEWQRAGLFRVKVFVFNDDSFVLGLSFHHAILDGWSASNLISDLALLLDPAQGLEQFNRQLACSYQDYIELEQQALTSASSRDYWINKLEDADKTEIMPLGVAHGCGTERISVELDPGKTQSLSLIARELGVTLKTVFMAVHLRAMSLLSGKRDVITGLVTNGRPEALDGDKIVGMFINTLAFRTTVSDVSWKELITQVARQEYELLKHRRYPLAAMKSDLRGAELFDVLFNFTHFRNYEKKQQNGQYLVQRGAFAQPLSDEDDLLALDHESSNFTMTIQAGLLPDNSRAYFVIEADASKYNQEDRARFASIYNAQISALLANPEASCQFTAERSALTHQLVIPEDLNNITNQWHREHINYGIARGIHQTVELQAQRSPNAVALTTSNESITYEELNCRANRLAHLLRARFENEFAKEMPRESLVLLYLESGVDQIISTLAVLKAGGAYVPINTDVPESRVVHIFEDTAAKLVITNDAHQDQVEGIIFNSDYQCELVVCDDAHALSTQPEYDLSLSYNVNDLAYVIYTSGTTGMPKGVLQTHQNVMRLFSATEQEYRFSEQDVWLLYHAYTFDFSVWEMWGALLHGGRLVIPQSEVVRDFPQVVKLCQQESITVLNQTPGAFQGFSAAALAERAQLPALRYVIFGGDKLNPASLQGWWSHYGDTQPQFVNMYGITETTVHTTYHQLNVANASELSTIGRVLPDMQAYILNEHLELVAPGVPGELYIGGAGLARGYLNREKLTAERFIENPFADKQMKALGHERMYKTGDVVRWIDNGEIEYLGRNDNQIKVRGYRIELGEIEAALLGQVNIKQAIVVTEAEGGHARILAYIVSDSISVDTNEIQVTLSKLLPSYMLPAHIVQIDTVPLTSNGKLNRAALPKPTMGGNDAYVAPSTELEVQLCDIWQQVLKVDRVGVQDSYFELGGDSILSIQVSAKAKAQGIEFSLMDLMHSKTISCLAAIISSGETSSAITASSTAFSLLQPEDKLSLPREVIDAYPVSQTQLGMLYHSDREREESAYHDIMTHTIRMPYQAEAFKQAFIALIERHEILRTAFNIGEYSEPLQLVYGQVNSSFDTQDQLGWSTEARQQSLDEWFANEKAMGLNWQSVGVFRTKVFVHDENAFIFGFSFHHALLDGWSVSVLMSDLVSLYEASLAGQQADLPDIDTCYREYIALEQSELNSDLAKNFWHNIVADIEPVDIPGHAISESKSSISRFDVPVSESEATLVKAFAASLGVSLKSVLLAVHLRALHALSGQSKLVTGMVTNGRPEAVGGEQLLGLFLNSLPFSTTTAALSWSEWIKQLAEQEHQLWSHRRYPMATLKRDMDGEALFSTLFNYTHFRAYAQERVDGALLFERGAEGLDNSLFEYSNYPFILQAGMTPTGESIYLTLEVDTCRYTAQDLARFVACYRHSFTQMLTAPQTLCDKPLLQPEAQQQLTQWSGSFNRMDQELSLVDKLAEVVAEHG</sequence>
<dbReference type="SUPFAM" id="SSF52777">
    <property type="entry name" value="CoA-dependent acyltransferases"/>
    <property type="match status" value="4"/>
</dbReference>
<dbReference type="NCBIfam" id="TIGR01733">
    <property type="entry name" value="AA-adenyl-dom"/>
    <property type="match status" value="2"/>
</dbReference>
<name>A0ABY2VVK2_9GAMM</name>
<evidence type="ECO:0000256" key="3">
    <source>
        <dbReference type="ARBA" id="ARBA00022553"/>
    </source>
</evidence>
<dbReference type="InterPro" id="IPR020806">
    <property type="entry name" value="PKS_PP-bd"/>
</dbReference>